<accession>A0ABX1G2U1</accession>
<feature type="transmembrane region" description="Helical" evidence="2">
    <location>
        <begin position="27"/>
        <end position="48"/>
    </location>
</feature>
<reference evidence="3 4" key="1">
    <citation type="submission" date="2020-04" db="EMBL/GenBank/DDBJ databases">
        <title>Paeniglutamicibacter sp. ANT13_2, a novel actinomycete isolated from sediment in Antarctica.</title>
        <authorList>
            <person name="Sakdapetsiri C."/>
            <person name="Pinyakong O."/>
        </authorList>
    </citation>
    <scope>NUCLEOTIDE SEQUENCE [LARGE SCALE GENOMIC DNA]</scope>
    <source>
        <strain evidence="3 4">ANT13_2</strain>
    </source>
</reference>
<dbReference type="RefSeq" id="WP_168151258.1">
    <property type="nucleotide sequence ID" value="NZ_JAAWVT010000002.1"/>
</dbReference>
<evidence type="ECO:0000256" key="2">
    <source>
        <dbReference type="SAM" id="Phobius"/>
    </source>
</evidence>
<keyword evidence="2" id="KW-1133">Transmembrane helix</keyword>
<keyword evidence="4" id="KW-1185">Reference proteome</keyword>
<organism evidence="3 4">
    <name type="scientific">Paeniglutamicibacter terrestris</name>
    <dbReference type="NCBI Taxonomy" id="2723403"/>
    <lineage>
        <taxon>Bacteria</taxon>
        <taxon>Bacillati</taxon>
        <taxon>Actinomycetota</taxon>
        <taxon>Actinomycetes</taxon>
        <taxon>Micrococcales</taxon>
        <taxon>Micrococcaceae</taxon>
        <taxon>Paeniglutamicibacter</taxon>
    </lineage>
</organism>
<feature type="compositionally biased region" description="Low complexity" evidence="1">
    <location>
        <begin position="238"/>
        <end position="257"/>
    </location>
</feature>
<keyword evidence="2" id="KW-0812">Transmembrane</keyword>
<feature type="region of interest" description="Disordered" evidence="1">
    <location>
        <begin position="173"/>
        <end position="197"/>
    </location>
</feature>
<evidence type="ECO:0000313" key="3">
    <source>
        <dbReference type="EMBL" id="NKG20348.1"/>
    </source>
</evidence>
<sequence length="293" mass="30550">MAQLAPHASAASDEIPQAPLRIFYDRLAVAVLGCLAVLAFLIGGPLAMAGVFSGVIPLIGLLLSLASFSTLRALAVRDRRAKLLARMAKTRELALEVRTTEHVEPRKKQAVVFDAQPNSNKQAPRLTVQELRAEALRIANNGAALQRPEGWELIEVPLPQYVVANAAAVTKRPSPAPLQPAEAPKASSNASLRSQEAAARLAEALGTTEVETALPKITPAPDAPAAVPATAGSIDGEPAAPAAITAATTTSPAASAAVEQSPETEAANTARAPRTDSAADRINLDDVMQRRRA</sequence>
<comment type="caution">
    <text evidence="3">The sequence shown here is derived from an EMBL/GenBank/DDBJ whole genome shotgun (WGS) entry which is preliminary data.</text>
</comment>
<feature type="compositionally biased region" description="Basic and acidic residues" evidence="1">
    <location>
        <begin position="273"/>
        <end position="293"/>
    </location>
</feature>
<gene>
    <name evidence="3" type="ORF">HED64_06425</name>
</gene>
<protein>
    <submittedName>
        <fullName evidence="3">Uncharacterized protein</fullName>
    </submittedName>
</protein>
<name>A0ABX1G2U1_9MICC</name>
<feature type="compositionally biased region" description="Low complexity" evidence="1">
    <location>
        <begin position="219"/>
        <end position="231"/>
    </location>
</feature>
<evidence type="ECO:0000313" key="4">
    <source>
        <dbReference type="Proteomes" id="UP000746595"/>
    </source>
</evidence>
<proteinExistence type="predicted"/>
<feature type="transmembrane region" description="Helical" evidence="2">
    <location>
        <begin position="54"/>
        <end position="75"/>
    </location>
</feature>
<keyword evidence="2" id="KW-0472">Membrane</keyword>
<dbReference type="EMBL" id="JAAWVT010000002">
    <property type="protein sequence ID" value="NKG20348.1"/>
    <property type="molecule type" value="Genomic_DNA"/>
</dbReference>
<evidence type="ECO:0000256" key="1">
    <source>
        <dbReference type="SAM" id="MobiDB-lite"/>
    </source>
</evidence>
<feature type="region of interest" description="Disordered" evidence="1">
    <location>
        <begin position="215"/>
        <end position="293"/>
    </location>
</feature>
<dbReference type="Proteomes" id="UP000746595">
    <property type="component" value="Unassembled WGS sequence"/>
</dbReference>